<dbReference type="InterPro" id="IPR002307">
    <property type="entry name" value="Tyr-tRNA-ligase"/>
</dbReference>
<dbReference type="PANTHER" id="PTHR11766:SF0">
    <property type="entry name" value="TYROSINE--TRNA LIGASE, MITOCHONDRIAL"/>
    <property type="match status" value="1"/>
</dbReference>
<keyword evidence="6 9" id="KW-0030">Aminoacyl-tRNA synthetase</keyword>
<keyword evidence="2 9" id="KW-0436">Ligase</keyword>
<evidence type="ECO:0000256" key="4">
    <source>
        <dbReference type="ARBA" id="ARBA00022840"/>
    </source>
</evidence>
<organism evidence="11 12">
    <name type="scientific">Babesia duncani</name>
    <dbReference type="NCBI Taxonomy" id="323732"/>
    <lineage>
        <taxon>Eukaryota</taxon>
        <taxon>Sar</taxon>
        <taxon>Alveolata</taxon>
        <taxon>Apicomplexa</taxon>
        <taxon>Aconoidasida</taxon>
        <taxon>Piroplasmida</taxon>
        <taxon>Babesiidae</taxon>
        <taxon>Babesia</taxon>
    </lineage>
</organism>
<proteinExistence type="inferred from homology"/>
<accession>A0AAD9PJE7</accession>
<dbReference type="GO" id="GO:0004831">
    <property type="term" value="F:tyrosine-tRNA ligase activity"/>
    <property type="evidence" value="ECO:0007669"/>
    <property type="project" value="UniProtKB-EC"/>
</dbReference>
<keyword evidence="5 9" id="KW-0648">Protein biosynthesis</keyword>
<dbReference type="GO" id="GO:0006437">
    <property type="term" value="P:tyrosyl-tRNA aminoacylation"/>
    <property type="evidence" value="ECO:0007669"/>
    <property type="project" value="InterPro"/>
</dbReference>
<keyword evidence="12" id="KW-1185">Reference proteome</keyword>
<keyword evidence="10" id="KW-0732">Signal</keyword>
<evidence type="ECO:0000256" key="3">
    <source>
        <dbReference type="ARBA" id="ARBA00022741"/>
    </source>
</evidence>
<evidence type="ECO:0000256" key="5">
    <source>
        <dbReference type="ARBA" id="ARBA00022917"/>
    </source>
</evidence>
<dbReference type="InterPro" id="IPR014729">
    <property type="entry name" value="Rossmann-like_a/b/a_fold"/>
</dbReference>
<evidence type="ECO:0000256" key="1">
    <source>
        <dbReference type="ARBA" id="ARBA00013160"/>
    </source>
</evidence>
<dbReference type="EC" id="6.1.1.1" evidence="1"/>
<dbReference type="AlphaFoldDB" id="A0AAD9PJE7"/>
<keyword evidence="3 9" id="KW-0547">Nucleotide-binding</keyword>
<dbReference type="PANTHER" id="PTHR11766">
    <property type="entry name" value="TYROSYL-TRNA SYNTHETASE"/>
    <property type="match status" value="1"/>
</dbReference>
<evidence type="ECO:0000256" key="10">
    <source>
        <dbReference type="SAM" id="SignalP"/>
    </source>
</evidence>
<dbReference type="SUPFAM" id="SSF52374">
    <property type="entry name" value="Nucleotidylyl transferase"/>
    <property type="match status" value="1"/>
</dbReference>
<dbReference type="GO" id="GO:0005739">
    <property type="term" value="C:mitochondrion"/>
    <property type="evidence" value="ECO:0007669"/>
    <property type="project" value="TreeGrafter"/>
</dbReference>
<evidence type="ECO:0000256" key="2">
    <source>
        <dbReference type="ARBA" id="ARBA00022598"/>
    </source>
</evidence>
<comment type="similarity">
    <text evidence="9">Belongs to the class-I aminoacyl-tRNA synthetase family.</text>
</comment>
<dbReference type="InterPro" id="IPR024088">
    <property type="entry name" value="Tyr-tRNA-ligase_bac-type"/>
</dbReference>
<evidence type="ECO:0000256" key="8">
    <source>
        <dbReference type="ARBA" id="ARBA00048248"/>
    </source>
</evidence>
<dbReference type="GO" id="GO:0005524">
    <property type="term" value="F:ATP binding"/>
    <property type="evidence" value="ECO:0007669"/>
    <property type="project" value="UniProtKB-KW"/>
</dbReference>
<gene>
    <name evidence="11" type="ORF">BdWA1_002393</name>
</gene>
<dbReference type="Gene3D" id="3.40.50.620">
    <property type="entry name" value="HUPs"/>
    <property type="match status" value="1"/>
</dbReference>
<dbReference type="Pfam" id="PF00579">
    <property type="entry name" value="tRNA-synt_1b"/>
    <property type="match status" value="2"/>
</dbReference>
<feature type="signal peptide" evidence="10">
    <location>
        <begin position="1"/>
        <end position="22"/>
    </location>
</feature>
<dbReference type="Proteomes" id="UP001214638">
    <property type="component" value="Unassembled WGS sequence"/>
</dbReference>
<dbReference type="GeneID" id="94336691"/>
<dbReference type="EMBL" id="JALLKP010000003">
    <property type="protein sequence ID" value="KAK2195799.1"/>
    <property type="molecule type" value="Genomic_DNA"/>
</dbReference>
<dbReference type="KEGG" id="bdw:94336691"/>
<sequence length="580" mass="65288">MLDFLKMILPLLLLQVSHVTFGFRVALNSNLKRHHPLPLKSHGVVEAFSGSKYTPQSQLLSQLAQRDLIAQTMHFKNLDAWLCERESNMHATPVPSVYCGIDITSDHIHEGTLVQLMLLRRFLSHGFNALVVIGGGTTLVGDPSFNDTRRQNNKVLCNDTKELHNPILNCKLRPLQILPNNELSIINAVSRILQAPLPEFVKSSQPSAPVAVTETERIPKIPKIFEASKITNEQLKEIACTTNNVVILNNYDLYKQITLSQYLETVARNLSLGRMLSRESIKARMSSYNQESKLDHFQCKSINMDLSELLYMSLQALDFVHVASKYNVRVQIGGSDQMGNIMTGIELAGKLNAFEYDLFGITTPLLSNSDGSKAGKSTSSQIQLCQDSTPLDIWCRFRNVTDDSCLRLLEMLSDIPLETINDAVSKHINDAKIMLADYMVTLLYGKETTQSIHQFWLSRKWEEYIALHEQTLEPELYKSLLLFLKMVPHCTLDKQQLQKGIEFGYLLNQLRKAPQSGNFYGNGPAIREGICSVGINCISDPKARITTGDLHVIKSSNGDETKFIPIKFGKRQIFIAFCND</sequence>
<dbReference type="NCBIfam" id="TIGR00234">
    <property type="entry name" value="tyrS"/>
    <property type="match status" value="1"/>
</dbReference>
<evidence type="ECO:0000256" key="7">
    <source>
        <dbReference type="ARBA" id="ARBA00033323"/>
    </source>
</evidence>
<dbReference type="GO" id="GO:0005829">
    <property type="term" value="C:cytosol"/>
    <property type="evidence" value="ECO:0007669"/>
    <property type="project" value="TreeGrafter"/>
</dbReference>
<name>A0AAD9PJE7_9APIC</name>
<keyword evidence="4 9" id="KW-0067">ATP-binding</keyword>
<reference evidence="11" key="1">
    <citation type="journal article" date="2023" name="Nat. Microbiol.">
        <title>Babesia duncani multi-omics identifies virulence factors and drug targets.</title>
        <authorList>
            <person name="Singh P."/>
            <person name="Lonardi S."/>
            <person name="Liang Q."/>
            <person name="Vydyam P."/>
            <person name="Khabirova E."/>
            <person name="Fang T."/>
            <person name="Gihaz S."/>
            <person name="Thekkiniath J."/>
            <person name="Munshi M."/>
            <person name="Abel S."/>
            <person name="Ciampossin L."/>
            <person name="Batugedara G."/>
            <person name="Gupta M."/>
            <person name="Lu X.M."/>
            <person name="Lenz T."/>
            <person name="Chakravarty S."/>
            <person name="Cornillot E."/>
            <person name="Hu Y."/>
            <person name="Ma W."/>
            <person name="Gonzalez L.M."/>
            <person name="Sanchez S."/>
            <person name="Estrada K."/>
            <person name="Sanchez-Flores A."/>
            <person name="Montero E."/>
            <person name="Harb O.S."/>
            <person name="Le Roch K.G."/>
            <person name="Mamoun C.B."/>
        </authorList>
    </citation>
    <scope>NUCLEOTIDE SEQUENCE</scope>
    <source>
        <strain evidence="11">WA1</strain>
    </source>
</reference>
<comment type="catalytic activity">
    <reaction evidence="8">
        <text>tRNA(Tyr) + L-tyrosine + ATP = L-tyrosyl-tRNA(Tyr) + AMP + diphosphate + H(+)</text>
        <dbReference type="Rhea" id="RHEA:10220"/>
        <dbReference type="Rhea" id="RHEA-COMP:9706"/>
        <dbReference type="Rhea" id="RHEA-COMP:9707"/>
        <dbReference type="ChEBI" id="CHEBI:15378"/>
        <dbReference type="ChEBI" id="CHEBI:30616"/>
        <dbReference type="ChEBI" id="CHEBI:33019"/>
        <dbReference type="ChEBI" id="CHEBI:58315"/>
        <dbReference type="ChEBI" id="CHEBI:78442"/>
        <dbReference type="ChEBI" id="CHEBI:78536"/>
        <dbReference type="ChEBI" id="CHEBI:456215"/>
        <dbReference type="EC" id="6.1.1.1"/>
    </reaction>
</comment>
<protein>
    <recommendedName>
        <fullName evidence="1">tyrosine--tRNA ligase</fullName>
        <ecNumber evidence="1">6.1.1.1</ecNumber>
    </recommendedName>
    <alternativeName>
        <fullName evidence="7">Tyrosyl-tRNA synthetase</fullName>
    </alternativeName>
</protein>
<comment type="caution">
    <text evidence="11">The sequence shown here is derived from an EMBL/GenBank/DDBJ whole genome shotgun (WGS) entry which is preliminary data.</text>
</comment>
<evidence type="ECO:0000256" key="6">
    <source>
        <dbReference type="ARBA" id="ARBA00023146"/>
    </source>
</evidence>
<dbReference type="RefSeq" id="XP_067802642.1">
    <property type="nucleotide sequence ID" value="XM_067947420.1"/>
</dbReference>
<dbReference type="Gene3D" id="1.10.240.10">
    <property type="entry name" value="Tyrosyl-Transfer RNA Synthetase"/>
    <property type="match status" value="1"/>
</dbReference>
<evidence type="ECO:0000313" key="11">
    <source>
        <dbReference type="EMBL" id="KAK2195799.1"/>
    </source>
</evidence>
<evidence type="ECO:0000256" key="9">
    <source>
        <dbReference type="RuleBase" id="RU363036"/>
    </source>
</evidence>
<evidence type="ECO:0000313" key="12">
    <source>
        <dbReference type="Proteomes" id="UP001214638"/>
    </source>
</evidence>
<feature type="chain" id="PRO_5041962494" description="tyrosine--tRNA ligase" evidence="10">
    <location>
        <begin position="23"/>
        <end position="580"/>
    </location>
</feature>
<dbReference type="InterPro" id="IPR002305">
    <property type="entry name" value="aa-tRNA-synth_Ic"/>
</dbReference>